<name>A0A0F5JXG5_9BURK</name>
<accession>A0A0F5JXG5</accession>
<protein>
    <submittedName>
        <fullName evidence="1">AlpA family transcriptional regulator</fullName>
    </submittedName>
</protein>
<dbReference type="OrthoDB" id="9182156at2"/>
<dbReference type="PANTHER" id="PTHR36154">
    <property type="entry name" value="DNA-BINDING TRANSCRIPTIONAL ACTIVATOR ALPA"/>
    <property type="match status" value="1"/>
</dbReference>
<comment type="caution">
    <text evidence="1">The sequence shown here is derived from an EMBL/GenBank/DDBJ whole genome shotgun (WGS) entry which is preliminary data.</text>
</comment>
<gene>
    <name evidence="1" type="ORF">WM40_17280</name>
</gene>
<dbReference type="RefSeq" id="WP_046153485.1">
    <property type="nucleotide sequence ID" value="NZ_CADFGU010000013.1"/>
</dbReference>
<evidence type="ECO:0000313" key="2">
    <source>
        <dbReference type="Proteomes" id="UP000033618"/>
    </source>
</evidence>
<dbReference type="Proteomes" id="UP000033618">
    <property type="component" value="Unassembled WGS sequence"/>
</dbReference>
<organism evidence="1 2">
    <name type="scientific">Robbsia andropogonis</name>
    <dbReference type="NCBI Taxonomy" id="28092"/>
    <lineage>
        <taxon>Bacteria</taxon>
        <taxon>Pseudomonadati</taxon>
        <taxon>Pseudomonadota</taxon>
        <taxon>Betaproteobacteria</taxon>
        <taxon>Burkholderiales</taxon>
        <taxon>Burkholderiaceae</taxon>
        <taxon>Robbsia</taxon>
    </lineage>
</organism>
<dbReference type="AlphaFoldDB" id="A0A0F5JXG5"/>
<dbReference type="Pfam" id="PF05930">
    <property type="entry name" value="Phage_AlpA"/>
    <property type="match status" value="1"/>
</dbReference>
<keyword evidence="2" id="KW-1185">Reference proteome</keyword>
<evidence type="ECO:0000313" key="1">
    <source>
        <dbReference type="EMBL" id="KKB62395.1"/>
    </source>
</evidence>
<dbReference type="PATRIC" id="fig|28092.6.peg.4068"/>
<reference evidence="1 2" key="1">
    <citation type="submission" date="2015-03" db="EMBL/GenBank/DDBJ databases">
        <title>Draft Genome Sequence of Burkholderia andropogonis type strain ICMP2807, isolated from Sorghum bicolor.</title>
        <authorList>
            <person name="Lopes-Santos L."/>
            <person name="Castro D.B."/>
            <person name="Ottoboni L.M."/>
            <person name="Park D."/>
            <person name="Weirc B.S."/>
            <person name="Destefano S.A."/>
        </authorList>
    </citation>
    <scope>NUCLEOTIDE SEQUENCE [LARGE SCALE GENOMIC DNA]</scope>
    <source>
        <strain evidence="1 2">ICMP2807</strain>
    </source>
</reference>
<dbReference type="InterPro" id="IPR052931">
    <property type="entry name" value="Prophage_regulatory_activator"/>
</dbReference>
<dbReference type="PANTHER" id="PTHR36154:SF1">
    <property type="entry name" value="DNA-BINDING TRANSCRIPTIONAL ACTIVATOR ALPA"/>
    <property type="match status" value="1"/>
</dbReference>
<proteinExistence type="predicted"/>
<dbReference type="InterPro" id="IPR010260">
    <property type="entry name" value="AlpA"/>
</dbReference>
<dbReference type="Gene3D" id="1.10.238.160">
    <property type="match status" value="1"/>
</dbReference>
<dbReference type="EMBL" id="LAQU01000020">
    <property type="protein sequence ID" value="KKB62395.1"/>
    <property type="molecule type" value="Genomic_DNA"/>
</dbReference>
<sequence length="69" mass="7682">MTEQINMAQTILRRPQVKTATGLSTSTIYDRIKRKTFPAPIRLGVRSVGWRAGDIEAFLASPSTYRAEG</sequence>
<dbReference type="STRING" id="28092.WM40_17280"/>